<evidence type="ECO:0000313" key="7">
    <source>
        <dbReference type="EMBL" id="EWH08314.1"/>
    </source>
</evidence>
<keyword evidence="2 4" id="KW-0964">Secreted</keyword>
<dbReference type="InterPro" id="IPR001492">
    <property type="entry name" value="Flagellin"/>
</dbReference>
<keyword evidence="7" id="KW-0966">Cell projection</keyword>
<evidence type="ECO:0000256" key="4">
    <source>
        <dbReference type="RuleBase" id="RU362073"/>
    </source>
</evidence>
<dbReference type="Gene3D" id="1.20.1330.10">
    <property type="entry name" value="f41 fragment of flagellin, N-terminal domain"/>
    <property type="match status" value="2"/>
</dbReference>
<feature type="domain" description="Flagellin C-terminal" evidence="6">
    <location>
        <begin position="380"/>
        <end position="463"/>
    </location>
</feature>
<dbReference type="InterPro" id="IPR046358">
    <property type="entry name" value="Flagellin_C"/>
</dbReference>
<evidence type="ECO:0000259" key="5">
    <source>
        <dbReference type="Pfam" id="PF00669"/>
    </source>
</evidence>
<dbReference type="PANTHER" id="PTHR42792:SF2">
    <property type="entry name" value="FLAGELLIN"/>
    <property type="match status" value="1"/>
</dbReference>
<dbReference type="eggNOG" id="COG1344">
    <property type="taxonomic scope" value="Bacteria"/>
</dbReference>
<evidence type="ECO:0000256" key="1">
    <source>
        <dbReference type="ARBA" id="ARBA00005709"/>
    </source>
</evidence>
<proteinExistence type="inferred from homology"/>
<feature type="domain" description="Flagellin N-terminal" evidence="5">
    <location>
        <begin position="7"/>
        <end position="135"/>
    </location>
</feature>
<gene>
    <name evidence="7" type="ORF">DS2_17993</name>
</gene>
<comment type="function">
    <text evidence="4">Flagellin is the subunit protein which polymerizes to form the filaments of bacterial flagella.</text>
</comment>
<dbReference type="AlphaFoldDB" id="W7Q6C4"/>
<dbReference type="SUPFAM" id="SSF64518">
    <property type="entry name" value="Phase 1 flagellin"/>
    <property type="match status" value="1"/>
</dbReference>
<keyword evidence="3 4" id="KW-0975">Bacterial flagellum</keyword>
<keyword evidence="7" id="KW-0969">Cilium</keyword>
<sequence length="464" mass="49403">MSLAVHNQASNLYIQNQLNVFNTNLSKSFERLSSGLRINSAADDAAGSQISTRLETSQISSKQVARNLNDGISYSQIAEGALTEVGDMLKRMRQLSVQAQNGTLGTADRKALDAEFQQLKAEINNIAYETEAFGRHPLTDTPPEVANVTSIVDAYANGVTLTGQLSGVRSIAYLPSGLKGVDISINSATADDDIQIFTPSGAHIVGTPFNNGFAPHNAQDAVWNGRNLSTDLFLTSNGYNANASYNDSLLMTQGTQQVLGMNISFTGDEDYLNSDPIEGNNGTVSAGESMIERVQIDEIKTPLIISVVGGGVFSITPSWTGYDEPSDYSAEGDLRITTTTATGQAQQFIEIPKTPATTEDLGVSDLALDPIEAAKAALAQTDIASAQVAEHRATYGASINSIQSSLRSMHKQQEAAAAAKSRISDADYATETSELTKNQILQQSAQALLSQNSQRPNLVLSLLS</sequence>
<comment type="caution">
    <text evidence="7">The sequence shown here is derived from an EMBL/GenBank/DDBJ whole genome shotgun (WGS) entry which is preliminary data.</text>
</comment>
<comment type="subcellular location">
    <subcellularLocation>
        <location evidence="4">Secreted</location>
    </subcellularLocation>
    <subcellularLocation>
        <location evidence="4">Bacterial flagellum</location>
    </subcellularLocation>
</comment>
<dbReference type="GO" id="GO:0005576">
    <property type="term" value="C:extracellular region"/>
    <property type="evidence" value="ECO:0007669"/>
    <property type="project" value="UniProtKB-SubCell"/>
</dbReference>
<evidence type="ECO:0000259" key="6">
    <source>
        <dbReference type="Pfam" id="PF00700"/>
    </source>
</evidence>
<keyword evidence="7" id="KW-0282">Flagellum</keyword>
<dbReference type="GO" id="GO:0005198">
    <property type="term" value="F:structural molecule activity"/>
    <property type="evidence" value="ECO:0007669"/>
    <property type="project" value="UniProtKB-UniRule"/>
</dbReference>
<dbReference type="PRINTS" id="PR00207">
    <property type="entry name" value="FLAGELLIN"/>
</dbReference>
<dbReference type="RefSeq" id="WP_051479998.1">
    <property type="nucleotide sequence ID" value="NZ_ARZY01000051.1"/>
</dbReference>
<dbReference type="GO" id="GO:0009288">
    <property type="term" value="C:bacterial-type flagellum"/>
    <property type="evidence" value="ECO:0007669"/>
    <property type="project" value="UniProtKB-SubCell"/>
</dbReference>
<reference evidence="7 8" key="1">
    <citation type="journal article" date="2014" name="Genome Announc.">
        <title>Draft Genome Sequence of the Agar-Degrading Bacterium Catenovulum sp. Strain DS-2, Isolated from Intestines of Haliotis diversicolor.</title>
        <authorList>
            <person name="Shan D."/>
            <person name="Li X."/>
            <person name="Gu Z."/>
            <person name="Wei G."/>
            <person name="Gao Z."/>
            <person name="Shao Z."/>
        </authorList>
    </citation>
    <scope>NUCLEOTIDE SEQUENCE [LARGE SCALE GENOMIC DNA]</scope>
    <source>
        <strain evidence="7 8">DS-2</strain>
    </source>
</reference>
<organism evidence="7 8">
    <name type="scientific">Catenovulum agarivorans DS-2</name>
    <dbReference type="NCBI Taxonomy" id="1328313"/>
    <lineage>
        <taxon>Bacteria</taxon>
        <taxon>Pseudomonadati</taxon>
        <taxon>Pseudomonadota</taxon>
        <taxon>Gammaproteobacteria</taxon>
        <taxon>Alteromonadales</taxon>
        <taxon>Alteromonadaceae</taxon>
        <taxon>Catenovulum</taxon>
    </lineage>
</organism>
<dbReference type="InterPro" id="IPR001029">
    <property type="entry name" value="Flagellin_N"/>
</dbReference>
<dbReference type="OrthoDB" id="9796789at2"/>
<keyword evidence="8" id="KW-1185">Reference proteome</keyword>
<dbReference type="Pfam" id="PF00669">
    <property type="entry name" value="Flagellin_N"/>
    <property type="match status" value="1"/>
</dbReference>
<comment type="similarity">
    <text evidence="1 4">Belongs to the bacterial flagellin family.</text>
</comment>
<evidence type="ECO:0000256" key="2">
    <source>
        <dbReference type="ARBA" id="ARBA00022525"/>
    </source>
</evidence>
<name>W7Q6C4_9ALTE</name>
<dbReference type="PANTHER" id="PTHR42792">
    <property type="entry name" value="FLAGELLIN"/>
    <property type="match status" value="1"/>
</dbReference>
<evidence type="ECO:0000256" key="3">
    <source>
        <dbReference type="ARBA" id="ARBA00023143"/>
    </source>
</evidence>
<evidence type="ECO:0000313" key="8">
    <source>
        <dbReference type="Proteomes" id="UP000019276"/>
    </source>
</evidence>
<protein>
    <recommendedName>
        <fullName evidence="4">Flagellin</fullName>
    </recommendedName>
</protein>
<dbReference type="Pfam" id="PF00700">
    <property type="entry name" value="Flagellin_C"/>
    <property type="match status" value="1"/>
</dbReference>
<dbReference type="EMBL" id="ARZY01000051">
    <property type="protein sequence ID" value="EWH08314.1"/>
    <property type="molecule type" value="Genomic_DNA"/>
</dbReference>
<dbReference type="STRING" id="1328313.DS2_17993"/>
<accession>W7Q6C4</accession>
<dbReference type="Proteomes" id="UP000019276">
    <property type="component" value="Unassembled WGS sequence"/>
</dbReference>